<dbReference type="FunFam" id="3.30.460.10:FF:000001">
    <property type="entry name" value="GTP pyrophosphokinase RelA"/>
    <property type="match status" value="1"/>
</dbReference>
<dbReference type="SUPFAM" id="SSF109604">
    <property type="entry name" value="HD-domain/PDEase-like"/>
    <property type="match status" value="1"/>
</dbReference>
<dbReference type="FunFam" id="1.10.3210.10:FF:000001">
    <property type="entry name" value="GTP pyrophosphokinase RelA"/>
    <property type="match status" value="1"/>
</dbReference>
<dbReference type="InterPro" id="IPR006674">
    <property type="entry name" value="HD_domain"/>
</dbReference>
<dbReference type="InterPro" id="IPR012675">
    <property type="entry name" value="Beta-grasp_dom_sf"/>
</dbReference>
<evidence type="ECO:0000256" key="4">
    <source>
        <dbReference type="ARBA" id="ARBA00029754"/>
    </source>
</evidence>
<dbReference type="NCBIfam" id="TIGR00691">
    <property type="entry name" value="spoT_relA"/>
    <property type="match status" value="1"/>
</dbReference>
<comment type="function">
    <text evidence="7">In eubacteria ppGpp (guanosine 3'-diphosphate 5'-diphosphate) is a mediator of the stringent response that coordinates a variety of cellular activities in response to changes in nutritional abundance.</text>
</comment>
<feature type="domain" description="HD" evidence="9">
    <location>
        <begin position="45"/>
        <end position="144"/>
    </location>
</feature>
<dbReference type="SUPFAM" id="SSF55021">
    <property type="entry name" value="ACT-like"/>
    <property type="match status" value="1"/>
</dbReference>
<evidence type="ECO:0000256" key="5">
    <source>
        <dbReference type="ARBA" id="ARBA00032407"/>
    </source>
</evidence>
<dbReference type="GO" id="GO:0042594">
    <property type="term" value="P:response to starvation"/>
    <property type="evidence" value="ECO:0007669"/>
    <property type="project" value="TreeGrafter"/>
</dbReference>
<name>A0A6N4RF36_BLAVI</name>
<dbReference type="CDD" id="cd01668">
    <property type="entry name" value="TGS_RSH"/>
    <property type="match status" value="1"/>
</dbReference>
<dbReference type="Pfam" id="PF13328">
    <property type="entry name" value="HD_4"/>
    <property type="match status" value="1"/>
</dbReference>
<keyword evidence="3" id="KW-0547">Nucleotide-binding</keyword>
<feature type="domain" description="ACT" evidence="8">
    <location>
        <begin position="672"/>
        <end position="746"/>
    </location>
</feature>
<dbReference type="PROSITE" id="PS51831">
    <property type="entry name" value="HD"/>
    <property type="match status" value="1"/>
</dbReference>
<evidence type="ECO:0000256" key="3">
    <source>
        <dbReference type="ARBA" id="ARBA00023134"/>
    </source>
</evidence>
<evidence type="ECO:0000313" key="11">
    <source>
        <dbReference type="EMBL" id="TKW61634.1"/>
    </source>
</evidence>
<dbReference type="AlphaFoldDB" id="A0A6N4RF36"/>
<evidence type="ECO:0000256" key="7">
    <source>
        <dbReference type="RuleBase" id="RU003847"/>
    </source>
</evidence>
<dbReference type="EC" id="2.7.6.5" evidence="1"/>
<dbReference type="InterPro" id="IPR007685">
    <property type="entry name" value="RelA_SpoT"/>
</dbReference>
<comment type="similarity">
    <text evidence="7">Belongs to the relA/spoT family.</text>
</comment>
<dbReference type="Gene3D" id="3.30.460.10">
    <property type="entry name" value="Beta Polymerase, domain 2"/>
    <property type="match status" value="1"/>
</dbReference>
<dbReference type="InterPro" id="IPR033655">
    <property type="entry name" value="TGS_RelA/SpoT"/>
</dbReference>
<dbReference type="InterPro" id="IPR045865">
    <property type="entry name" value="ACT-like_dom_sf"/>
</dbReference>
<protein>
    <recommendedName>
        <fullName evidence="2">GTP pyrophosphokinase rsh</fullName>
        <ecNumber evidence="1">2.7.6.5</ecNumber>
    </recommendedName>
    <alternativeName>
        <fullName evidence="5">(p)ppGpp synthase</fullName>
    </alternativeName>
    <alternativeName>
        <fullName evidence="4">ATP:GTP 3'-pyrophosphotransferase</fullName>
    </alternativeName>
</protein>
<dbReference type="Pfam" id="PF19296">
    <property type="entry name" value="RelA_AH_RIS"/>
    <property type="match status" value="1"/>
</dbReference>
<comment type="catalytic activity">
    <reaction evidence="6">
        <text>GTP + ATP = guanosine 3'-diphosphate 5'-triphosphate + AMP</text>
        <dbReference type="Rhea" id="RHEA:22088"/>
        <dbReference type="ChEBI" id="CHEBI:30616"/>
        <dbReference type="ChEBI" id="CHEBI:37565"/>
        <dbReference type="ChEBI" id="CHEBI:142410"/>
        <dbReference type="ChEBI" id="CHEBI:456215"/>
        <dbReference type="EC" id="2.7.6.5"/>
    </reaction>
</comment>
<evidence type="ECO:0000256" key="1">
    <source>
        <dbReference type="ARBA" id="ARBA00013251"/>
    </source>
</evidence>
<dbReference type="GO" id="GO:0008893">
    <property type="term" value="F:guanosine-3',5'-bis(diphosphate) 3'-diphosphatase activity"/>
    <property type="evidence" value="ECO:0007669"/>
    <property type="project" value="TreeGrafter"/>
</dbReference>
<dbReference type="GO" id="GO:0015969">
    <property type="term" value="P:guanosine tetraphosphate metabolic process"/>
    <property type="evidence" value="ECO:0007669"/>
    <property type="project" value="InterPro"/>
</dbReference>
<evidence type="ECO:0000256" key="2">
    <source>
        <dbReference type="ARBA" id="ARBA00014315"/>
    </source>
</evidence>
<dbReference type="Gene3D" id="3.10.20.30">
    <property type="match status" value="1"/>
</dbReference>
<dbReference type="FunFam" id="3.10.20.30:FF:000002">
    <property type="entry name" value="GTP pyrophosphokinase (RelA/SpoT)"/>
    <property type="match status" value="1"/>
</dbReference>
<evidence type="ECO:0000259" key="9">
    <source>
        <dbReference type="PROSITE" id="PS51831"/>
    </source>
</evidence>
<reference evidence="11 12" key="1">
    <citation type="journal article" date="2017" name="Nat. Commun.">
        <title>In situ click chemistry generation of cyclooxygenase-2 inhibitors.</title>
        <authorList>
            <person name="Bhardwaj A."/>
            <person name="Kaur J."/>
            <person name="Wuest M."/>
            <person name="Wuest F."/>
        </authorList>
    </citation>
    <scope>NUCLEOTIDE SEQUENCE [LARGE SCALE GENOMIC DNA]</scope>
    <source>
        <strain evidence="11">S2_018_000_R2_106</strain>
    </source>
</reference>
<dbReference type="InterPro" id="IPR045600">
    <property type="entry name" value="RelA/SpoT_AH_RIS"/>
</dbReference>
<feature type="domain" description="TGS" evidence="10">
    <location>
        <begin position="395"/>
        <end position="460"/>
    </location>
</feature>
<dbReference type="CDD" id="cd00077">
    <property type="entry name" value="HDc"/>
    <property type="match status" value="1"/>
</dbReference>
<dbReference type="PROSITE" id="PS51880">
    <property type="entry name" value="TGS"/>
    <property type="match status" value="1"/>
</dbReference>
<dbReference type="InterPro" id="IPR004095">
    <property type="entry name" value="TGS"/>
</dbReference>
<dbReference type="InterPro" id="IPR003607">
    <property type="entry name" value="HD/PDEase_dom"/>
</dbReference>
<dbReference type="SUPFAM" id="SSF81271">
    <property type="entry name" value="TGS-like"/>
    <property type="match status" value="1"/>
</dbReference>
<accession>A0A6N4RF36</accession>
<dbReference type="CDD" id="cd04876">
    <property type="entry name" value="ACT_RelA-SpoT"/>
    <property type="match status" value="1"/>
</dbReference>
<dbReference type="SUPFAM" id="SSF81301">
    <property type="entry name" value="Nucleotidyltransferase"/>
    <property type="match status" value="1"/>
</dbReference>
<comment type="caution">
    <text evidence="11">The sequence shown here is derived from an EMBL/GenBank/DDBJ whole genome shotgun (WGS) entry which is preliminary data.</text>
</comment>
<dbReference type="InterPro" id="IPR012676">
    <property type="entry name" value="TGS-like"/>
</dbReference>
<dbReference type="CDD" id="cd05399">
    <property type="entry name" value="NT_Rel-Spo_like"/>
    <property type="match status" value="1"/>
</dbReference>
<dbReference type="InterPro" id="IPR004811">
    <property type="entry name" value="RelA/Spo_fam"/>
</dbReference>
<proteinExistence type="inferred from homology"/>
<dbReference type="PANTHER" id="PTHR21262">
    <property type="entry name" value="GUANOSINE-3',5'-BIS DIPHOSPHATE 3'-PYROPHOSPHOHYDROLASE"/>
    <property type="match status" value="1"/>
</dbReference>
<organism evidence="11 12">
    <name type="scientific">Blastochloris viridis</name>
    <name type="common">Rhodopseudomonas viridis</name>
    <dbReference type="NCBI Taxonomy" id="1079"/>
    <lineage>
        <taxon>Bacteria</taxon>
        <taxon>Pseudomonadati</taxon>
        <taxon>Pseudomonadota</taxon>
        <taxon>Alphaproteobacteria</taxon>
        <taxon>Hyphomicrobiales</taxon>
        <taxon>Blastochloridaceae</taxon>
        <taxon>Blastochloris</taxon>
    </lineage>
</organism>
<dbReference type="SMART" id="SM00471">
    <property type="entry name" value="HDc"/>
    <property type="match status" value="1"/>
</dbReference>
<dbReference type="InterPro" id="IPR002912">
    <property type="entry name" value="ACT_dom"/>
</dbReference>
<dbReference type="Pfam" id="PF04607">
    <property type="entry name" value="RelA_SpoT"/>
    <property type="match status" value="1"/>
</dbReference>
<keyword evidence="11" id="KW-0378">Hydrolase</keyword>
<dbReference type="GO" id="GO:0005525">
    <property type="term" value="F:GTP binding"/>
    <property type="evidence" value="ECO:0007669"/>
    <property type="project" value="UniProtKB-KW"/>
</dbReference>
<dbReference type="GO" id="GO:0005886">
    <property type="term" value="C:plasma membrane"/>
    <property type="evidence" value="ECO:0007669"/>
    <property type="project" value="TreeGrafter"/>
</dbReference>
<sequence length="748" mass="83940">MIRQYELIEKVRAYNPKADVGLINRAYVYSMKAHGNQKRASGQPYLVHPLAVAGILADLQLDDASIAVGLLHDTLEDTLSTYDEIKSLFGGEVADLTEGVTKLSKISFEDKAVEQAENFRKLLLAMSKDIRVLLIKLADRVHNMRTLGAFSNEQKKRRIARETMDIYAQLADRIGLHALKAELEDLAFQILEPDEYTAITRRMAEWREQDDLVGRVTAVLKDELTKAGIKAEVSGREKAIYSIYTKMVRKSLAFDQLTDIVAYRIVTETKRECYEVLGMMHDRFKAIPGRFKDYISAPKPNGYQSLHTSVVGPFGNRMEVQIRTREMHEVAENGVAAHWLYKPADGTNVKAEETQLAVPPTTDSRSSPYRWLKSLVEQLQGVDDPAEFYENAKLELFSDNVFAFTPKGDVIQLPRGATPLDFAYAVHSNLGNKTVSAKVNGSVVPLRRVLENGDMVEVVTSPHQQPNPGWREFVVSSRARAAINRFLRQQERVEQVRLGREILEKAARRDGWSWTEKEFAKIVSKLPVQQVESVEDAFAALGQGRLFPRQVMEIMAPELAQPLSPAKAADKTAEKAVERMAKRKAEENAGRIVDEAVGLEGITPGMSVHFAKCCSPLPGEDIVGIIATGKGINIHMRTCKNLEQFVDQPDRWLPVRWSGAAEHGDMRQFICRLRFHVKNDPGALALITSTIANADANIIEIATENRTPDSTSIRCEMEIKSKDHLNKLIQHLSGLKVMLRVEKIYGWS</sequence>
<dbReference type="PANTHER" id="PTHR21262:SF36">
    <property type="entry name" value="BIFUNCTIONAL (P)PPGPP SYNTHASE_HYDROLASE SPOT"/>
    <property type="match status" value="1"/>
</dbReference>
<dbReference type="Gene3D" id="1.10.3210.10">
    <property type="entry name" value="Hypothetical protein af1432"/>
    <property type="match status" value="1"/>
</dbReference>
<dbReference type="GO" id="GO:0008728">
    <property type="term" value="F:GTP diphosphokinase activity"/>
    <property type="evidence" value="ECO:0007669"/>
    <property type="project" value="UniProtKB-EC"/>
</dbReference>
<dbReference type="SMART" id="SM00954">
    <property type="entry name" value="RelA_SpoT"/>
    <property type="match status" value="1"/>
</dbReference>
<dbReference type="Gene3D" id="3.30.70.260">
    <property type="match status" value="1"/>
</dbReference>
<dbReference type="EMBL" id="VAFM01000001">
    <property type="protein sequence ID" value="TKW61634.1"/>
    <property type="molecule type" value="Genomic_DNA"/>
</dbReference>
<dbReference type="Pfam" id="PF13291">
    <property type="entry name" value="ACT_4"/>
    <property type="match status" value="1"/>
</dbReference>
<keyword evidence="3" id="KW-0342">GTP-binding</keyword>
<evidence type="ECO:0000259" key="8">
    <source>
        <dbReference type="PROSITE" id="PS51671"/>
    </source>
</evidence>
<dbReference type="Pfam" id="PF02824">
    <property type="entry name" value="TGS"/>
    <property type="match status" value="1"/>
</dbReference>
<dbReference type="GO" id="GO:0015949">
    <property type="term" value="P:nucleobase-containing small molecule interconversion"/>
    <property type="evidence" value="ECO:0007669"/>
    <property type="project" value="UniProtKB-ARBA"/>
</dbReference>
<evidence type="ECO:0000259" key="10">
    <source>
        <dbReference type="PROSITE" id="PS51880"/>
    </source>
</evidence>
<dbReference type="Proteomes" id="UP000320948">
    <property type="component" value="Unassembled WGS sequence"/>
</dbReference>
<evidence type="ECO:0000256" key="6">
    <source>
        <dbReference type="ARBA" id="ARBA00048244"/>
    </source>
</evidence>
<evidence type="ECO:0000313" key="12">
    <source>
        <dbReference type="Proteomes" id="UP000320948"/>
    </source>
</evidence>
<gene>
    <name evidence="11" type="ORF">DI628_03130</name>
</gene>
<dbReference type="InterPro" id="IPR043519">
    <property type="entry name" value="NT_sf"/>
</dbReference>
<dbReference type="PROSITE" id="PS51671">
    <property type="entry name" value="ACT"/>
    <property type="match status" value="1"/>
</dbReference>